<dbReference type="Gene3D" id="2.40.50.140">
    <property type="entry name" value="Nucleic acid-binding proteins"/>
    <property type="match status" value="1"/>
</dbReference>
<dbReference type="PROSITE" id="PS00211">
    <property type="entry name" value="ABC_TRANSPORTER_1"/>
    <property type="match status" value="1"/>
</dbReference>
<evidence type="ECO:0000256" key="1">
    <source>
        <dbReference type="ARBA" id="ARBA00022448"/>
    </source>
</evidence>
<gene>
    <name evidence="5" type="ORF">MNBD_BACTEROID02-1231</name>
</gene>
<dbReference type="PROSITE" id="PS50893">
    <property type="entry name" value="ABC_TRANSPORTER_2"/>
    <property type="match status" value="1"/>
</dbReference>
<dbReference type="InterPro" id="IPR012340">
    <property type="entry name" value="NA-bd_OB-fold"/>
</dbReference>
<name>A0A3B0RG92_9ZZZZ</name>
<dbReference type="InterPro" id="IPR017871">
    <property type="entry name" value="ABC_transporter-like_CS"/>
</dbReference>
<dbReference type="Pfam" id="PF00005">
    <property type="entry name" value="ABC_tran"/>
    <property type="match status" value="1"/>
</dbReference>
<organism evidence="5">
    <name type="scientific">hydrothermal vent metagenome</name>
    <dbReference type="NCBI Taxonomy" id="652676"/>
    <lineage>
        <taxon>unclassified sequences</taxon>
        <taxon>metagenomes</taxon>
        <taxon>ecological metagenomes</taxon>
    </lineage>
</organism>
<dbReference type="GO" id="GO:0016887">
    <property type="term" value="F:ATP hydrolysis activity"/>
    <property type="evidence" value="ECO:0007669"/>
    <property type="project" value="InterPro"/>
</dbReference>
<keyword evidence="2" id="KW-0547">Nucleotide-binding</keyword>
<dbReference type="InterPro" id="IPR008995">
    <property type="entry name" value="Mo/tungstate-bd_C_term_dom"/>
</dbReference>
<dbReference type="InterPro" id="IPR040582">
    <property type="entry name" value="OB_MalK-like"/>
</dbReference>
<evidence type="ECO:0000256" key="3">
    <source>
        <dbReference type="ARBA" id="ARBA00022840"/>
    </source>
</evidence>
<dbReference type="GO" id="GO:0055052">
    <property type="term" value="C:ATP-binding cassette (ABC) transporter complex, substrate-binding subunit-containing"/>
    <property type="evidence" value="ECO:0007669"/>
    <property type="project" value="TreeGrafter"/>
</dbReference>
<dbReference type="InterPro" id="IPR003439">
    <property type="entry name" value="ABC_transporter-like_ATP-bd"/>
</dbReference>
<dbReference type="CDD" id="cd03301">
    <property type="entry name" value="ABC_MalK_N"/>
    <property type="match status" value="1"/>
</dbReference>
<dbReference type="SUPFAM" id="SSF50331">
    <property type="entry name" value="MOP-like"/>
    <property type="match status" value="1"/>
</dbReference>
<sequence>MGEVKLSNIRKTYKGGAEAVKGISCVIKDKEFVVLVGPSGCGKSTVLRMIAGLEEITEGELFISEEKVNDIAASERGIAMVFQNYALYPHMNSYENMAFGLKIKKVPKAEIKDRVMSAAKILNVESLLDRKPGKMSGGQRQRIAIGRAIVRRPEVFLFDEPLSNLDAKLRSKMRIELAKLHKRLDTTMIYVTHDQVEAMTLGERIVVMKEGEIMQIDTPIDLFNNPQNKFVAEFIGSPQMNFIDGKIEVQEHKYIFKDNNGKKFDLSKLELNNLKENTGKEICLGIRSENLRWEKEKLKSYTTLKGRVIAIELLGNQKHIYIEYNALELIATFRSDVKVEIDSTIELFLDLSKAYFFDKETGLRIY</sequence>
<evidence type="ECO:0000313" key="5">
    <source>
        <dbReference type="EMBL" id="VAV83663.1"/>
    </source>
</evidence>
<keyword evidence="1" id="KW-0813">Transport</keyword>
<dbReference type="Gene3D" id="3.40.50.300">
    <property type="entry name" value="P-loop containing nucleotide triphosphate hydrolases"/>
    <property type="match status" value="1"/>
</dbReference>
<dbReference type="PANTHER" id="PTHR43875:SF1">
    <property type="entry name" value="OSMOPROTECTIVE COMPOUNDS UPTAKE ATP-BINDING PROTEIN GGTA"/>
    <property type="match status" value="1"/>
</dbReference>
<dbReference type="InterPro" id="IPR015855">
    <property type="entry name" value="ABC_transpr_MalK-like"/>
</dbReference>
<dbReference type="Pfam" id="PF17912">
    <property type="entry name" value="OB_MalK"/>
    <property type="match status" value="1"/>
</dbReference>
<keyword evidence="3 5" id="KW-0067">ATP-binding</keyword>
<reference evidence="5" key="1">
    <citation type="submission" date="2018-06" db="EMBL/GenBank/DDBJ databases">
        <authorList>
            <person name="Zhirakovskaya E."/>
        </authorList>
    </citation>
    <scope>NUCLEOTIDE SEQUENCE</scope>
</reference>
<dbReference type="FunFam" id="3.40.50.300:FF:000042">
    <property type="entry name" value="Maltose/maltodextrin ABC transporter, ATP-binding protein"/>
    <property type="match status" value="1"/>
</dbReference>
<dbReference type="AlphaFoldDB" id="A0A3B0RG92"/>
<dbReference type="InterPro" id="IPR047641">
    <property type="entry name" value="ABC_transpr_MalK/UgpC-like"/>
</dbReference>
<dbReference type="PANTHER" id="PTHR43875">
    <property type="entry name" value="MALTODEXTRIN IMPORT ATP-BINDING PROTEIN MSMX"/>
    <property type="match status" value="1"/>
</dbReference>
<dbReference type="GO" id="GO:0005524">
    <property type="term" value="F:ATP binding"/>
    <property type="evidence" value="ECO:0007669"/>
    <property type="project" value="UniProtKB-KW"/>
</dbReference>
<proteinExistence type="predicted"/>
<dbReference type="SUPFAM" id="SSF52540">
    <property type="entry name" value="P-loop containing nucleoside triphosphate hydrolases"/>
    <property type="match status" value="1"/>
</dbReference>
<dbReference type="InterPro" id="IPR027417">
    <property type="entry name" value="P-loop_NTPase"/>
</dbReference>
<dbReference type="InterPro" id="IPR003593">
    <property type="entry name" value="AAA+_ATPase"/>
</dbReference>
<evidence type="ECO:0000256" key="2">
    <source>
        <dbReference type="ARBA" id="ARBA00022741"/>
    </source>
</evidence>
<dbReference type="Gene3D" id="2.40.50.100">
    <property type="match status" value="1"/>
</dbReference>
<evidence type="ECO:0000259" key="4">
    <source>
        <dbReference type="PROSITE" id="PS50893"/>
    </source>
</evidence>
<feature type="domain" description="ABC transporter" evidence="4">
    <location>
        <begin position="4"/>
        <end position="235"/>
    </location>
</feature>
<dbReference type="GO" id="GO:0008643">
    <property type="term" value="P:carbohydrate transport"/>
    <property type="evidence" value="ECO:0007669"/>
    <property type="project" value="InterPro"/>
</dbReference>
<dbReference type="GO" id="GO:0140359">
    <property type="term" value="F:ABC-type transporter activity"/>
    <property type="evidence" value="ECO:0007669"/>
    <property type="project" value="InterPro"/>
</dbReference>
<dbReference type="EMBL" id="UOEB01000096">
    <property type="protein sequence ID" value="VAV83663.1"/>
    <property type="molecule type" value="Genomic_DNA"/>
</dbReference>
<accession>A0A3B0RG92</accession>
<dbReference type="SMART" id="SM00382">
    <property type="entry name" value="AAA"/>
    <property type="match status" value="1"/>
</dbReference>
<protein>
    <submittedName>
        <fullName evidence="5">ABC transporter, ATP-binding protein (Cluster 1, maltose/g3p/polyamine/iron) ABC transporter, ATP-binding protein (Cluster 10, nitrate/sulfonate/bicarbonate)</fullName>
    </submittedName>
</protein>
<dbReference type="NCBIfam" id="NF008653">
    <property type="entry name" value="PRK11650.1"/>
    <property type="match status" value="1"/>
</dbReference>